<dbReference type="RefSeq" id="WP_252767386.1">
    <property type="nucleotide sequence ID" value="NZ_CP097119.1"/>
</dbReference>
<dbReference type="GO" id="GO:0042777">
    <property type="term" value="P:proton motive force-driven plasma membrane ATP synthesis"/>
    <property type="evidence" value="ECO:0007669"/>
    <property type="project" value="UniProtKB-UniRule"/>
</dbReference>
<sequence length="306" mass="33719">MAESMNEVKHRIASTKNTRQITEAMQMVQTVKLNQIQGQTATYNEYVAKIKAVVMHLAESHLLDSQAPSKTQDQGKKGPTAYLVITSDRGMVGSYNSNALRGTNRFIADHTPNADDYVILAVGGTGADFYKKNGANVAYEYRGVSDIPTFQEVKGIVKTITQMYNDHLFSELYVCYNHFVNRVRSDFRVEKLLPMDRESIEQSMSGADGAGASIKTEALTAEYEVEPSEQEVLHAILPQYSESLVYGAILDAKTAEHSSSSMAMKAATDNADDLISSLELKYNRARQAAITTEITEITGGQEALNH</sequence>
<keyword evidence="7 11" id="KW-0406">Ion transport</keyword>
<reference evidence="12" key="1">
    <citation type="submission" date="2022-05" db="EMBL/GenBank/DDBJ databases">
        <authorList>
            <person name="Oliphant S.A."/>
            <person name="Watson-Haigh N.S."/>
            <person name="Sumby K.M."/>
            <person name="Gardner J.M."/>
            <person name="Jiranek V."/>
        </authorList>
    </citation>
    <scope>NUCLEOTIDE SEQUENCE</scope>
    <source>
        <strain evidence="12">KI4_B1</strain>
    </source>
</reference>
<protein>
    <recommendedName>
        <fullName evidence="11">ATP synthase gamma chain</fullName>
    </recommendedName>
    <alternativeName>
        <fullName evidence="11">ATP synthase F1 sector gamma subunit</fullName>
    </alternativeName>
    <alternativeName>
        <fullName evidence="11">F-ATPase gamma subunit</fullName>
    </alternativeName>
</protein>
<dbReference type="PANTHER" id="PTHR11693">
    <property type="entry name" value="ATP SYNTHASE GAMMA CHAIN"/>
    <property type="match status" value="1"/>
</dbReference>
<dbReference type="PRINTS" id="PR00126">
    <property type="entry name" value="ATPASEGAMMA"/>
</dbReference>
<dbReference type="NCBIfam" id="NF004147">
    <property type="entry name" value="PRK05621.2-1"/>
    <property type="match status" value="1"/>
</dbReference>
<evidence type="ECO:0000313" key="12">
    <source>
        <dbReference type="EMBL" id="USS89839.1"/>
    </source>
</evidence>
<dbReference type="SUPFAM" id="SSF52943">
    <property type="entry name" value="ATP synthase (F1-ATPase), gamma subunit"/>
    <property type="match status" value="1"/>
</dbReference>
<evidence type="ECO:0000256" key="8">
    <source>
        <dbReference type="ARBA" id="ARBA00023136"/>
    </source>
</evidence>
<evidence type="ECO:0000256" key="10">
    <source>
        <dbReference type="ARBA" id="ARBA00023310"/>
    </source>
</evidence>
<evidence type="ECO:0000256" key="5">
    <source>
        <dbReference type="ARBA" id="ARBA00022475"/>
    </source>
</evidence>
<gene>
    <name evidence="11" type="primary">atpG</name>
    <name evidence="12" type="ORF">M3M40_03440</name>
</gene>
<keyword evidence="9 11" id="KW-0139">CF(1)</keyword>
<comment type="subunit">
    <text evidence="11">F-type ATPases have 2 components, CF(1) - the catalytic core - and CF(0) - the membrane proton channel. CF(1) has five subunits: alpha(3), beta(3), gamma(1), delta(1), epsilon(1). CF(0) has three main subunits: a, b and c.</text>
</comment>
<evidence type="ECO:0000256" key="9">
    <source>
        <dbReference type="ARBA" id="ARBA00023196"/>
    </source>
</evidence>
<keyword evidence="10 11" id="KW-0066">ATP synthesis</keyword>
<dbReference type="Gene3D" id="1.10.287.80">
    <property type="entry name" value="ATP synthase, gamma subunit, helix hairpin domain"/>
    <property type="match status" value="1"/>
</dbReference>
<dbReference type="EMBL" id="CP097119">
    <property type="protein sequence ID" value="USS89839.1"/>
    <property type="molecule type" value="Genomic_DNA"/>
</dbReference>
<dbReference type="NCBIfam" id="TIGR01146">
    <property type="entry name" value="ATPsyn_F1gamma"/>
    <property type="match status" value="1"/>
</dbReference>
<keyword evidence="8 11" id="KW-0472">Membrane</keyword>
<dbReference type="CDD" id="cd12151">
    <property type="entry name" value="F1-ATPase_gamma"/>
    <property type="match status" value="1"/>
</dbReference>
<comment type="subcellular location">
    <subcellularLocation>
        <location evidence="11">Cell membrane</location>
        <topology evidence="11">Peripheral membrane protein</topology>
    </subcellularLocation>
    <subcellularLocation>
        <location evidence="2">Membrane</location>
        <topology evidence="2">Peripheral membrane protein</topology>
    </subcellularLocation>
</comment>
<dbReference type="Pfam" id="PF00231">
    <property type="entry name" value="ATP-synt"/>
    <property type="match status" value="1"/>
</dbReference>
<dbReference type="InterPro" id="IPR035968">
    <property type="entry name" value="ATP_synth_F1_ATPase_gsu"/>
</dbReference>
<dbReference type="AlphaFoldDB" id="A0A9Q9E3E6"/>
<evidence type="ECO:0000256" key="1">
    <source>
        <dbReference type="ARBA" id="ARBA00003456"/>
    </source>
</evidence>
<dbReference type="GO" id="GO:0005886">
    <property type="term" value="C:plasma membrane"/>
    <property type="evidence" value="ECO:0007669"/>
    <property type="project" value="UniProtKB-SubCell"/>
</dbReference>
<accession>A0A9Q9E3E6</accession>
<comment type="function">
    <text evidence="1 11">Produces ATP from ADP in the presence of a proton gradient across the membrane. The gamma chain is believed to be important in regulating ATPase activity and the flow of protons through the CF(0) complex.</text>
</comment>
<organism evidence="12 13">
    <name type="scientific">Fructilactobacillus cliffordii</name>
    <dbReference type="NCBI Taxonomy" id="2940299"/>
    <lineage>
        <taxon>Bacteria</taxon>
        <taxon>Bacillati</taxon>
        <taxon>Bacillota</taxon>
        <taxon>Bacilli</taxon>
        <taxon>Lactobacillales</taxon>
        <taxon>Lactobacillaceae</taxon>
        <taxon>Fructilactobacillus</taxon>
    </lineage>
</organism>
<dbReference type="GO" id="GO:0005524">
    <property type="term" value="F:ATP binding"/>
    <property type="evidence" value="ECO:0007669"/>
    <property type="project" value="UniProtKB-UniRule"/>
</dbReference>
<evidence type="ECO:0000256" key="7">
    <source>
        <dbReference type="ARBA" id="ARBA00023065"/>
    </source>
</evidence>
<keyword evidence="5 11" id="KW-1003">Cell membrane</keyword>
<dbReference type="GO" id="GO:0046933">
    <property type="term" value="F:proton-transporting ATP synthase activity, rotational mechanism"/>
    <property type="evidence" value="ECO:0007669"/>
    <property type="project" value="UniProtKB-UniRule"/>
</dbReference>
<evidence type="ECO:0000256" key="6">
    <source>
        <dbReference type="ARBA" id="ARBA00022781"/>
    </source>
</evidence>
<proteinExistence type="inferred from homology"/>
<dbReference type="PANTHER" id="PTHR11693:SF22">
    <property type="entry name" value="ATP SYNTHASE SUBUNIT GAMMA, MITOCHONDRIAL"/>
    <property type="match status" value="1"/>
</dbReference>
<dbReference type="Proteomes" id="UP001055911">
    <property type="component" value="Chromosome"/>
</dbReference>
<dbReference type="Gene3D" id="3.40.1380.10">
    <property type="match status" value="1"/>
</dbReference>
<evidence type="ECO:0000256" key="3">
    <source>
        <dbReference type="ARBA" id="ARBA00007681"/>
    </source>
</evidence>
<keyword evidence="4 11" id="KW-0813">Transport</keyword>
<comment type="similarity">
    <text evidence="3 11">Belongs to the ATPase gamma chain family.</text>
</comment>
<keyword evidence="6 11" id="KW-0375">Hydrogen ion transport</keyword>
<keyword evidence="13" id="KW-1185">Reference proteome</keyword>
<evidence type="ECO:0000256" key="4">
    <source>
        <dbReference type="ARBA" id="ARBA00022448"/>
    </source>
</evidence>
<dbReference type="GO" id="GO:0045259">
    <property type="term" value="C:proton-transporting ATP synthase complex"/>
    <property type="evidence" value="ECO:0007669"/>
    <property type="project" value="UniProtKB-KW"/>
</dbReference>
<dbReference type="InterPro" id="IPR000131">
    <property type="entry name" value="ATP_synth_F1_gsu"/>
</dbReference>
<name>A0A9Q9E3E6_9LACO</name>
<evidence type="ECO:0000256" key="11">
    <source>
        <dbReference type="HAMAP-Rule" id="MF_00815"/>
    </source>
</evidence>
<dbReference type="HAMAP" id="MF_00815">
    <property type="entry name" value="ATP_synth_gamma_bact"/>
    <property type="match status" value="1"/>
</dbReference>
<evidence type="ECO:0000256" key="2">
    <source>
        <dbReference type="ARBA" id="ARBA00004170"/>
    </source>
</evidence>
<evidence type="ECO:0000313" key="13">
    <source>
        <dbReference type="Proteomes" id="UP001055911"/>
    </source>
</evidence>